<evidence type="ECO:0000256" key="2">
    <source>
        <dbReference type="SAM" id="Phobius"/>
    </source>
</evidence>
<comment type="caution">
    <text evidence="4">The sequence shown here is derived from an EMBL/GenBank/DDBJ whole genome shotgun (WGS) entry which is preliminary data.</text>
</comment>
<dbReference type="Pfam" id="PF12222">
    <property type="entry name" value="PNGaseA"/>
    <property type="match status" value="1"/>
</dbReference>
<dbReference type="InterPro" id="IPR021102">
    <property type="entry name" value="PNGase_A"/>
</dbReference>
<keyword evidence="2" id="KW-0472">Membrane</keyword>
<feature type="domain" description="Peptide N-acetyl-beta-D-glucosaminyl asparaginase amidase A N-terminal" evidence="3">
    <location>
        <begin position="46"/>
        <end position="305"/>
    </location>
</feature>
<keyword evidence="2" id="KW-0812">Transmembrane</keyword>
<proteinExistence type="predicted"/>
<sequence>VASLSQWWCSTGSFPNSADPVAEVVPIEGLGSLCGTAVVLCEVPLHSFGQIAYGQFLGSPCAENWRHVVVRLDAAVQGVQFDRYGALWVGGVEVLRTTSAEPTPAGVRWQVRRDLTEYAALFRRPQNVSLSIPNTVTDTYNGVIFANVSFEFYAGQPLRGGEGRTLEVQVLPLLDVAAILEKPWSVMAVAGNTWQNSTLPPLALQTERLFLDVFASGHGCEEFEAGFDCGAPLRRLRALIDGHPAGVMYPFPVLYTGGVNPLLWRPLTGLGSWDVAPYRFELTAFLPLLLAKPGLRLSLAVDHSTEQGLWYLDPVLVAYHGAESASGGEFLGSQLSGGYVEQGSPGNGTMKAEDHSTFSSHGILRYPGGREVQTEVRGALHATSRYRTFGGGGGPTMPPNGRRVRGRSRGSVVVSRKDSQRPDDNCTQTASFDFPYRVVLDQWMNSSSPALDINASVWQKLSVSSSGAAQEVSQDGRSRFVRDDARQIVLGSSFSESQTKLEVREASESASPCYRQSRHAANGSMLLDTSSPWHCKQMAAHSLLRALPSLGPWSDSGEEGTWAGEVPMAKFHVVVVVVVAVVVVVVVVLCCYYRGAPLSADPSEHRFLLPCAAPLSADSYRGAVAAPQPADPERGQEHEVCY</sequence>
<dbReference type="InterPro" id="IPR056948">
    <property type="entry name" value="PNGaseA_N"/>
</dbReference>
<keyword evidence="2" id="KW-1133">Transmembrane helix</keyword>
<dbReference type="AlphaFoldDB" id="A0A813LK05"/>
<accession>A0A813LK05</accession>
<evidence type="ECO:0000259" key="3">
    <source>
        <dbReference type="Pfam" id="PF12222"/>
    </source>
</evidence>
<feature type="region of interest" description="Disordered" evidence="1">
    <location>
        <begin position="385"/>
        <end position="408"/>
    </location>
</feature>
<name>A0A813LK05_POLGL</name>
<dbReference type="Proteomes" id="UP000626109">
    <property type="component" value="Unassembled WGS sequence"/>
</dbReference>
<feature type="non-terminal residue" evidence="4">
    <location>
        <position position="1"/>
    </location>
</feature>
<feature type="transmembrane region" description="Helical" evidence="2">
    <location>
        <begin position="571"/>
        <end position="593"/>
    </location>
</feature>
<dbReference type="EMBL" id="CAJNNW010035192">
    <property type="protein sequence ID" value="CAE8726233.1"/>
    <property type="molecule type" value="Genomic_DNA"/>
</dbReference>
<dbReference type="PANTHER" id="PTHR31104">
    <property type="entry name" value="PEPTIDE-N4-(N-ACETYL-BETA-GLUCOSAMINYL)ASPARAGINE AMIDASE A PROTEIN"/>
    <property type="match status" value="1"/>
</dbReference>
<protein>
    <recommendedName>
        <fullName evidence="3">Peptide N-acetyl-beta-D-glucosaminyl asparaginase amidase A N-terminal domain-containing protein</fullName>
    </recommendedName>
</protein>
<evidence type="ECO:0000313" key="5">
    <source>
        <dbReference type="Proteomes" id="UP000626109"/>
    </source>
</evidence>
<evidence type="ECO:0000256" key="1">
    <source>
        <dbReference type="SAM" id="MobiDB-lite"/>
    </source>
</evidence>
<reference evidence="4" key="1">
    <citation type="submission" date="2021-02" db="EMBL/GenBank/DDBJ databases">
        <authorList>
            <person name="Dougan E. K."/>
            <person name="Rhodes N."/>
            <person name="Thang M."/>
            <person name="Chan C."/>
        </authorList>
    </citation>
    <scope>NUCLEOTIDE SEQUENCE</scope>
</reference>
<organism evidence="4 5">
    <name type="scientific">Polarella glacialis</name>
    <name type="common">Dinoflagellate</name>
    <dbReference type="NCBI Taxonomy" id="89957"/>
    <lineage>
        <taxon>Eukaryota</taxon>
        <taxon>Sar</taxon>
        <taxon>Alveolata</taxon>
        <taxon>Dinophyceae</taxon>
        <taxon>Suessiales</taxon>
        <taxon>Suessiaceae</taxon>
        <taxon>Polarella</taxon>
    </lineage>
</organism>
<gene>
    <name evidence="4" type="ORF">PGLA2088_LOCUS44419</name>
</gene>
<evidence type="ECO:0000313" key="4">
    <source>
        <dbReference type="EMBL" id="CAE8726233.1"/>
    </source>
</evidence>